<dbReference type="GO" id="GO:0003723">
    <property type="term" value="F:RNA binding"/>
    <property type="evidence" value="ECO:0007669"/>
    <property type="project" value="TreeGrafter"/>
</dbReference>
<evidence type="ECO:0000256" key="6">
    <source>
        <dbReference type="ARBA" id="ARBA00033155"/>
    </source>
</evidence>
<accession>A0A7M5UU82</accession>
<keyword evidence="1" id="KW-0963">Cytoplasm</keyword>
<dbReference type="Proteomes" id="UP000594262">
    <property type="component" value="Unplaced"/>
</dbReference>
<dbReference type="SUPFAM" id="SSF50249">
    <property type="entry name" value="Nucleic acid-binding proteins"/>
    <property type="match status" value="1"/>
</dbReference>
<proteinExistence type="predicted"/>
<reference evidence="9" key="1">
    <citation type="submission" date="2021-01" db="UniProtKB">
        <authorList>
            <consortium name="EnsemblMetazoa"/>
        </authorList>
    </citation>
    <scope>IDENTIFICATION</scope>
</reference>
<keyword evidence="4" id="KW-0067">ATP-binding</keyword>
<dbReference type="InterPro" id="IPR004523">
    <property type="entry name" value="Asp-tRNA_synthase_2"/>
</dbReference>
<dbReference type="SUPFAM" id="SSF55681">
    <property type="entry name" value="Class II aaRS and biotin synthetases"/>
    <property type="match status" value="1"/>
</dbReference>
<evidence type="ECO:0000313" key="10">
    <source>
        <dbReference type="Proteomes" id="UP000594262"/>
    </source>
</evidence>
<dbReference type="GO" id="GO:0004815">
    <property type="term" value="F:aspartate-tRNA ligase activity"/>
    <property type="evidence" value="ECO:0007669"/>
    <property type="project" value="InterPro"/>
</dbReference>
<dbReference type="InterPro" id="IPR004364">
    <property type="entry name" value="Aa-tRNA-synt_II"/>
</dbReference>
<dbReference type="CDD" id="cd04320">
    <property type="entry name" value="AspRS_cyto_N"/>
    <property type="match status" value="1"/>
</dbReference>
<dbReference type="PANTHER" id="PTHR43450:SF1">
    <property type="entry name" value="ASPARTATE--TRNA LIGASE, CYTOPLASMIC"/>
    <property type="match status" value="1"/>
</dbReference>
<dbReference type="InterPro" id="IPR004365">
    <property type="entry name" value="NA-bd_OB_tRNA"/>
</dbReference>
<keyword evidence="5" id="KW-0030">Aminoacyl-tRNA synthetase</keyword>
<evidence type="ECO:0000256" key="5">
    <source>
        <dbReference type="ARBA" id="ARBA00023146"/>
    </source>
</evidence>
<dbReference type="Gene3D" id="2.40.50.140">
    <property type="entry name" value="Nucleic acid-binding proteins"/>
    <property type="match status" value="1"/>
</dbReference>
<dbReference type="OrthoDB" id="372395at2759"/>
<feature type="domain" description="Aminoacyl-tRNA synthetase class II (D/K/N)" evidence="7">
    <location>
        <begin position="241"/>
        <end position="304"/>
    </location>
</feature>
<dbReference type="InterPro" id="IPR045864">
    <property type="entry name" value="aa-tRNA-synth_II/BPL/LPL"/>
</dbReference>
<dbReference type="AlphaFoldDB" id="A0A7M5UU82"/>
<keyword evidence="2" id="KW-0436">Ligase</keyword>
<dbReference type="InterPro" id="IPR012340">
    <property type="entry name" value="NA-bd_OB-fold"/>
</dbReference>
<evidence type="ECO:0000256" key="2">
    <source>
        <dbReference type="ARBA" id="ARBA00022598"/>
    </source>
</evidence>
<evidence type="ECO:0000256" key="1">
    <source>
        <dbReference type="ARBA" id="ARBA00022490"/>
    </source>
</evidence>
<sequence>MLFSSVAKLGRAIINQAARAKVPSNSINSHKLILSARKSYPLQFRNMSDTTGDQPLSKNALKKLEKEKLKAERKAEKKAQQDETAAAQDADDFAKDKYGDLELIMSKNKTDRKWTDVQNLTLDKKGERVLIRGRLHTARGTGKQCFIVVRQRYFTVQGFMAVNENISKQMVKFAANINKESIIDVEGIITPVEQKITSCSQQDVELSIEKIYVVSKSDPRLPLQIEDASRPETEEALAHVNQDTKLDNRIIDLRTTTNQAIYKLQAAVCRLFREHLNGKGFNEIHTPKIISAASEGGANVFKVSYFKGRRITDSIVINPSLLEVKRLH</sequence>
<evidence type="ECO:0000313" key="9">
    <source>
        <dbReference type="EnsemblMetazoa" id="CLYHEMP002728.1"/>
    </source>
</evidence>
<dbReference type="GO" id="GO:0006422">
    <property type="term" value="P:aspartyl-tRNA aminoacylation"/>
    <property type="evidence" value="ECO:0007669"/>
    <property type="project" value="InterPro"/>
</dbReference>
<dbReference type="FunFam" id="2.40.50.140:FF:000132">
    <property type="entry name" value="Aspartyl-tRNA synthetase, cytoplasmic"/>
    <property type="match status" value="1"/>
</dbReference>
<keyword evidence="3" id="KW-0547">Nucleotide-binding</keyword>
<dbReference type="Gene3D" id="3.30.930.10">
    <property type="entry name" value="Bira Bifunctional Protein, Domain 2"/>
    <property type="match status" value="1"/>
</dbReference>
<dbReference type="Pfam" id="PF00152">
    <property type="entry name" value="tRNA-synt_2"/>
    <property type="match status" value="1"/>
</dbReference>
<evidence type="ECO:0000259" key="7">
    <source>
        <dbReference type="Pfam" id="PF00152"/>
    </source>
</evidence>
<dbReference type="GO" id="GO:0005524">
    <property type="term" value="F:ATP binding"/>
    <property type="evidence" value="ECO:0007669"/>
    <property type="project" value="UniProtKB-KW"/>
</dbReference>
<dbReference type="GO" id="GO:0017101">
    <property type="term" value="C:aminoacyl-tRNA synthetase multienzyme complex"/>
    <property type="evidence" value="ECO:0007669"/>
    <property type="project" value="TreeGrafter"/>
</dbReference>
<dbReference type="GO" id="GO:0005829">
    <property type="term" value="C:cytosol"/>
    <property type="evidence" value="ECO:0007669"/>
    <property type="project" value="TreeGrafter"/>
</dbReference>
<feature type="domain" description="OB" evidence="8">
    <location>
        <begin position="129"/>
        <end position="213"/>
    </location>
</feature>
<dbReference type="PANTHER" id="PTHR43450">
    <property type="entry name" value="ASPARTYL-TRNA SYNTHETASE"/>
    <property type="match status" value="1"/>
</dbReference>
<name>A0A7M5UU82_9CNID</name>
<keyword evidence="10" id="KW-1185">Reference proteome</keyword>
<dbReference type="EnsemblMetazoa" id="CLYHEMT002728.1">
    <property type="protein sequence ID" value="CLYHEMP002728.1"/>
    <property type="gene ID" value="CLYHEMG002728"/>
</dbReference>
<organism evidence="9 10">
    <name type="scientific">Clytia hemisphaerica</name>
    <dbReference type="NCBI Taxonomy" id="252671"/>
    <lineage>
        <taxon>Eukaryota</taxon>
        <taxon>Metazoa</taxon>
        <taxon>Cnidaria</taxon>
        <taxon>Hydrozoa</taxon>
        <taxon>Hydroidolina</taxon>
        <taxon>Leptothecata</taxon>
        <taxon>Obeliida</taxon>
        <taxon>Clytiidae</taxon>
        <taxon>Clytia</taxon>
    </lineage>
</organism>
<evidence type="ECO:0000256" key="3">
    <source>
        <dbReference type="ARBA" id="ARBA00022741"/>
    </source>
</evidence>
<protein>
    <recommendedName>
        <fullName evidence="6">Aspartyl-tRNA synthetase</fullName>
    </recommendedName>
</protein>
<dbReference type="Pfam" id="PF01336">
    <property type="entry name" value="tRNA_anti-codon"/>
    <property type="match status" value="1"/>
</dbReference>
<evidence type="ECO:0000259" key="8">
    <source>
        <dbReference type="Pfam" id="PF01336"/>
    </source>
</evidence>
<evidence type="ECO:0000256" key="4">
    <source>
        <dbReference type="ARBA" id="ARBA00022840"/>
    </source>
</evidence>